<dbReference type="InterPro" id="IPR024932">
    <property type="entry name" value="ApbE"/>
</dbReference>
<evidence type="ECO:0000256" key="3">
    <source>
        <dbReference type="ARBA" id="ARBA00016337"/>
    </source>
</evidence>
<keyword evidence="7" id="KW-0274">FAD</keyword>
<evidence type="ECO:0000256" key="10">
    <source>
        <dbReference type="ARBA" id="ARBA00048540"/>
    </source>
</evidence>
<keyword evidence="8" id="KW-0460">Magnesium</keyword>
<dbReference type="EMBL" id="BOCI01000097">
    <property type="protein sequence ID" value="GHW00570.1"/>
    <property type="molecule type" value="Genomic_DNA"/>
</dbReference>
<comment type="cofactor">
    <cofactor evidence="1">
        <name>Mg(2+)</name>
        <dbReference type="ChEBI" id="CHEBI:18420"/>
    </cofactor>
</comment>
<gene>
    <name evidence="11" type="ORF">lacNasYZ03_02570</name>
</gene>
<keyword evidence="5" id="KW-0808">Transferase</keyword>
<dbReference type="Pfam" id="PF02424">
    <property type="entry name" value="ApbE"/>
    <property type="match status" value="2"/>
</dbReference>
<evidence type="ECO:0000313" key="11">
    <source>
        <dbReference type="EMBL" id="GHW00570.1"/>
    </source>
</evidence>
<dbReference type="EC" id="2.7.1.180" evidence="2"/>
<reference evidence="12" key="1">
    <citation type="submission" date="2021-01" db="EMBL/GenBank/DDBJ databases">
        <title>Draft genome sequence of Nasalis larvatus strain YZ03.</title>
        <authorList>
            <person name="Suzuki-Hashido N."/>
            <person name="Tsuchida S."/>
            <person name="Hayakawa T."/>
        </authorList>
    </citation>
    <scope>NUCLEOTIDE SEQUENCE [LARGE SCALE GENOMIC DNA]</scope>
    <source>
        <strain evidence="12">YZ03</strain>
    </source>
</reference>
<evidence type="ECO:0000256" key="7">
    <source>
        <dbReference type="ARBA" id="ARBA00022827"/>
    </source>
</evidence>
<keyword evidence="12" id="KW-1185">Reference proteome</keyword>
<keyword evidence="6" id="KW-0479">Metal-binding</keyword>
<evidence type="ECO:0000256" key="6">
    <source>
        <dbReference type="ARBA" id="ARBA00022723"/>
    </source>
</evidence>
<keyword evidence="4" id="KW-0285">Flavoprotein</keyword>
<dbReference type="SUPFAM" id="SSF143631">
    <property type="entry name" value="ApbE-like"/>
    <property type="match status" value="1"/>
</dbReference>
<accession>A0ABQ3W5F0</accession>
<evidence type="ECO:0000256" key="9">
    <source>
        <dbReference type="ARBA" id="ARBA00031306"/>
    </source>
</evidence>
<evidence type="ECO:0000313" key="12">
    <source>
        <dbReference type="Proteomes" id="UP000616547"/>
    </source>
</evidence>
<evidence type="ECO:0000256" key="8">
    <source>
        <dbReference type="ARBA" id="ARBA00022842"/>
    </source>
</evidence>
<dbReference type="Gene3D" id="3.10.520.10">
    <property type="entry name" value="ApbE-like domains"/>
    <property type="match status" value="2"/>
</dbReference>
<evidence type="ECO:0000256" key="2">
    <source>
        <dbReference type="ARBA" id="ARBA00011955"/>
    </source>
</evidence>
<dbReference type="Proteomes" id="UP000616547">
    <property type="component" value="Unassembled WGS sequence"/>
</dbReference>
<sequence>MTDYCLHRTAEAMTIPFTISLASRQQPAASLKQAFARACRQIQQELKRLESDYSAFLPDSLVSRFAQGEERILLASPEFQQVYAAALLAREETDGAFDPYFAGKFDPTGLVKGWAIQKCFASLLLPLASFPEVAGLCINGGGDLHAWTRDGFRWKVGIEDPKQPDQLLAIYDLASQACASSGFAHRGQHVTLSGPADLSQVTVLAPSLTFADIWATAGLAMGETAFKRQIAAKRLSGLYAAKDGRLVLFKEGELHYVQKA</sequence>
<dbReference type="PANTHER" id="PTHR30040">
    <property type="entry name" value="THIAMINE BIOSYNTHESIS LIPOPROTEIN APBE"/>
    <property type="match status" value="1"/>
</dbReference>
<dbReference type="PANTHER" id="PTHR30040:SF2">
    <property type="entry name" value="FAD:PROTEIN FMN TRANSFERASE"/>
    <property type="match status" value="1"/>
</dbReference>
<evidence type="ECO:0000256" key="5">
    <source>
        <dbReference type="ARBA" id="ARBA00022679"/>
    </source>
</evidence>
<evidence type="ECO:0000256" key="1">
    <source>
        <dbReference type="ARBA" id="ARBA00001946"/>
    </source>
</evidence>
<name>A0ABQ3W5F0_9LACO</name>
<evidence type="ECO:0000256" key="4">
    <source>
        <dbReference type="ARBA" id="ARBA00022630"/>
    </source>
</evidence>
<proteinExistence type="predicted"/>
<comment type="catalytic activity">
    <reaction evidence="10">
        <text>L-threonyl-[protein] + FAD = FMN-L-threonyl-[protein] + AMP + H(+)</text>
        <dbReference type="Rhea" id="RHEA:36847"/>
        <dbReference type="Rhea" id="RHEA-COMP:11060"/>
        <dbReference type="Rhea" id="RHEA-COMP:11061"/>
        <dbReference type="ChEBI" id="CHEBI:15378"/>
        <dbReference type="ChEBI" id="CHEBI:30013"/>
        <dbReference type="ChEBI" id="CHEBI:57692"/>
        <dbReference type="ChEBI" id="CHEBI:74257"/>
        <dbReference type="ChEBI" id="CHEBI:456215"/>
        <dbReference type="EC" id="2.7.1.180"/>
    </reaction>
</comment>
<dbReference type="RefSeq" id="WP_201335885.1">
    <property type="nucleotide sequence ID" value="NZ_BOCG01000275.1"/>
</dbReference>
<protein>
    <recommendedName>
        <fullName evidence="3">FAD:protein FMN transferase</fullName>
        <ecNumber evidence="2">2.7.1.180</ecNumber>
    </recommendedName>
    <alternativeName>
        <fullName evidence="9">Flavin transferase</fullName>
    </alternativeName>
</protein>
<comment type="caution">
    <text evidence="11">The sequence shown here is derived from an EMBL/GenBank/DDBJ whole genome shotgun (WGS) entry which is preliminary data.</text>
</comment>
<dbReference type="InterPro" id="IPR003374">
    <property type="entry name" value="ApbE-like_sf"/>
</dbReference>
<organism evidence="11 12">
    <name type="scientific">Lactobacillus nasalidis</name>
    <dbReference type="NCBI Taxonomy" id="2797258"/>
    <lineage>
        <taxon>Bacteria</taxon>
        <taxon>Bacillati</taxon>
        <taxon>Bacillota</taxon>
        <taxon>Bacilli</taxon>
        <taxon>Lactobacillales</taxon>
        <taxon>Lactobacillaceae</taxon>
        <taxon>Lactobacillus</taxon>
    </lineage>
</organism>